<reference evidence="1 2" key="2">
    <citation type="journal article" date="2022" name="Mol. Ecol. Resour.">
        <title>The genomes of chicory, endive, great burdock and yacon provide insights into Asteraceae paleo-polyploidization history and plant inulin production.</title>
        <authorList>
            <person name="Fan W."/>
            <person name="Wang S."/>
            <person name="Wang H."/>
            <person name="Wang A."/>
            <person name="Jiang F."/>
            <person name="Liu H."/>
            <person name="Zhao H."/>
            <person name="Xu D."/>
            <person name="Zhang Y."/>
        </authorList>
    </citation>
    <scope>NUCLEOTIDE SEQUENCE [LARGE SCALE GENOMIC DNA]</scope>
    <source>
        <strain evidence="2">cv. Punajuju</strain>
        <tissue evidence="1">Leaves</tissue>
    </source>
</reference>
<organism evidence="1 2">
    <name type="scientific">Cichorium intybus</name>
    <name type="common">Chicory</name>
    <dbReference type="NCBI Taxonomy" id="13427"/>
    <lineage>
        <taxon>Eukaryota</taxon>
        <taxon>Viridiplantae</taxon>
        <taxon>Streptophyta</taxon>
        <taxon>Embryophyta</taxon>
        <taxon>Tracheophyta</taxon>
        <taxon>Spermatophyta</taxon>
        <taxon>Magnoliopsida</taxon>
        <taxon>eudicotyledons</taxon>
        <taxon>Gunneridae</taxon>
        <taxon>Pentapetalae</taxon>
        <taxon>asterids</taxon>
        <taxon>campanulids</taxon>
        <taxon>Asterales</taxon>
        <taxon>Asteraceae</taxon>
        <taxon>Cichorioideae</taxon>
        <taxon>Cichorieae</taxon>
        <taxon>Cichoriinae</taxon>
        <taxon>Cichorium</taxon>
    </lineage>
</organism>
<comment type="caution">
    <text evidence="1">The sequence shown here is derived from an EMBL/GenBank/DDBJ whole genome shotgun (WGS) entry which is preliminary data.</text>
</comment>
<dbReference type="EMBL" id="CM042012">
    <property type="protein sequence ID" value="KAI3750816.1"/>
    <property type="molecule type" value="Genomic_DNA"/>
</dbReference>
<reference evidence="2" key="1">
    <citation type="journal article" date="2022" name="Mol. Ecol. Resour.">
        <title>The genomes of chicory, endive, great burdock and yacon provide insights into Asteraceae palaeo-polyploidization history and plant inulin production.</title>
        <authorList>
            <person name="Fan W."/>
            <person name="Wang S."/>
            <person name="Wang H."/>
            <person name="Wang A."/>
            <person name="Jiang F."/>
            <person name="Liu H."/>
            <person name="Zhao H."/>
            <person name="Xu D."/>
            <person name="Zhang Y."/>
        </authorList>
    </citation>
    <scope>NUCLEOTIDE SEQUENCE [LARGE SCALE GENOMIC DNA]</scope>
    <source>
        <strain evidence="2">cv. Punajuju</strain>
    </source>
</reference>
<proteinExistence type="predicted"/>
<sequence>MIGSSYKRRDKLREKQSTKVVEALAAGDIQSGTGVTNDLNTTLQRKDQDIVNAMHQIRSSKDRLKEMRNEGWGTLLNDVTLFFEKNDIEIINMEDPYYNGVSRRRGSQINCLHHYRIDC</sequence>
<evidence type="ECO:0000313" key="2">
    <source>
        <dbReference type="Proteomes" id="UP001055811"/>
    </source>
</evidence>
<gene>
    <name evidence="1" type="ORF">L2E82_21664</name>
</gene>
<protein>
    <submittedName>
        <fullName evidence="1">Uncharacterized protein</fullName>
    </submittedName>
</protein>
<evidence type="ECO:0000313" key="1">
    <source>
        <dbReference type="EMBL" id="KAI3750816.1"/>
    </source>
</evidence>
<dbReference type="Proteomes" id="UP001055811">
    <property type="component" value="Linkage Group LG04"/>
</dbReference>
<keyword evidence="2" id="KW-1185">Reference proteome</keyword>
<name>A0ACB9DWI8_CICIN</name>
<accession>A0ACB9DWI8</accession>